<evidence type="ECO:0000256" key="1">
    <source>
        <dbReference type="ARBA" id="ARBA00022679"/>
    </source>
</evidence>
<dbReference type="InterPro" id="IPR001296">
    <property type="entry name" value="Glyco_trans_1"/>
</dbReference>
<evidence type="ECO:0000259" key="2">
    <source>
        <dbReference type="Pfam" id="PF00534"/>
    </source>
</evidence>
<feature type="domain" description="Glycosyl transferase family 1" evidence="2">
    <location>
        <begin position="190"/>
        <end position="341"/>
    </location>
</feature>
<name>K1XZ03_9BACT</name>
<dbReference type="EMBL" id="AMFJ01034068">
    <property type="protein sequence ID" value="EKD30397.1"/>
    <property type="molecule type" value="Genomic_DNA"/>
</dbReference>
<dbReference type="Gene3D" id="3.40.50.2000">
    <property type="entry name" value="Glycogen Phosphorylase B"/>
    <property type="match status" value="2"/>
</dbReference>
<dbReference type="CDD" id="cd03809">
    <property type="entry name" value="GT4_MtfB-like"/>
    <property type="match status" value="1"/>
</dbReference>
<dbReference type="GO" id="GO:0016757">
    <property type="term" value="F:glycosyltransferase activity"/>
    <property type="evidence" value="ECO:0007669"/>
    <property type="project" value="InterPro"/>
</dbReference>
<dbReference type="AlphaFoldDB" id="K1XZ03"/>
<proteinExistence type="predicted"/>
<dbReference type="Pfam" id="PF00534">
    <property type="entry name" value="Glycos_transf_1"/>
    <property type="match status" value="1"/>
</dbReference>
<organism evidence="3">
    <name type="scientific">uncultured bacterium</name>
    <name type="common">gcode 4</name>
    <dbReference type="NCBI Taxonomy" id="1234023"/>
    <lineage>
        <taxon>Bacteria</taxon>
        <taxon>environmental samples</taxon>
    </lineage>
</organism>
<dbReference type="PANTHER" id="PTHR46401:SF2">
    <property type="entry name" value="GLYCOSYLTRANSFERASE WBBK-RELATED"/>
    <property type="match status" value="1"/>
</dbReference>
<accession>K1XZ03</accession>
<dbReference type="PANTHER" id="PTHR46401">
    <property type="entry name" value="GLYCOSYLTRANSFERASE WBBK-RELATED"/>
    <property type="match status" value="1"/>
</dbReference>
<gene>
    <name evidence="3" type="ORF">ACD_78C00068G0001</name>
</gene>
<reference evidence="3" key="1">
    <citation type="journal article" date="2012" name="Science">
        <title>Fermentation, hydrogen, and sulfur metabolism in multiple uncultivated bacterial phyla.</title>
        <authorList>
            <person name="Wrighton K.C."/>
            <person name="Thomas B.C."/>
            <person name="Sharon I."/>
            <person name="Miller C.S."/>
            <person name="Castelle C.J."/>
            <person name="VerBerkmoes N.C."/>
            <person name="Wilkins M.J."/>
            <person name="Hettich R.L."/>
            <person name="Lipton M.S."/>
            <person name="Williams K.H."/>
            <person name="Long P.E."/>
            <person name="Banfield J.F."/>
        </authorList>
    </citation>
    <scope>NUCLEOTIDE SEQUENCE [LARGE SCALE GENOMIC DNA]</scope>
</reference>
<keyword evidence="1 3" id="KW-0808">Transferase</keyword>
<comment type="caution">
    <text evidence="3">The sequence shown here is derived from an EMBL/GenBank/DDBJ whole genome shotgun (WGS) entry which is preliminary data.</text>
</comment>
<sequence length="367" mass="42843">MRIGIDCRMYGPSHGYMGKYMENFVSYLLENEDANQYVLFFNDWDFGESILKSPRFHVVKTSAKIGSIAEQTLFPYELYKEKLDSVLFSHPSIPLFYFGKSTIILSDLISYFYPEKRMKWVWMRYWKNLILRKSVRKSCSIIVFSEVLKRDVIEIFDTPEEKIQIIPPMYREMESGEENEVKQFLMKEGVGEKYILSVWDLREYKNIPRLLQAYSLLLKEDMADVDLVLVGKEDPTYHEIRSILIQLWLQSRVHIYNVLEEEKVGFLYQNASLYVLPSLYEGSELPILAPLAYNLPIASSLLPSITALFGKENALFFRPMSIPEMKESLKKVLSTPPFRQDKKDMSLYSIASVSEKILNTLLASKKI</sequence>
<dbReference type="SUPFAM" id="SSF53756">
    <property type="entry name" value="UDP-Glycosyltransferase/glycogen phosphorylase"/>
    <property type="match status" value="1"/>
</dbReference>
<dbReference type="GO" id="GO:0009103">
    <property type="term" value="P:lipopolysaccharide biosynthetic process"/>
    <property type="evidence" value="ECO:0007669"/>
    <property type="project" value="TreeGrafter"/>
</dbReference>
<evidence type="ECO:0000313" key="3">
    <source>
        <dbReference type="EMBL" id="EKD30397.1"/>
    </source>
</evidence>
<protein>
    <submittedName>
        <fullName evidence="3">Glycosyl transferase group 1</fullName>
    </submittedName>
</protein>